<dbReference type="Proteomes" id="UP001241848">
    <property type="component" value="Unassembled WGS sequence"/>
</dbReference>
<evidence type="ECO:0000256" key="5">
    <source>
        <dbReference type="ARBA" id="ARBA00023136"/>
    </source>
</evidence>
<keyword evidence="4 6" id="KW-1133">Transmembrane helix</keyword>
<feature type="transmembrane region" description="Helical" evidence="6">
    <location>
        <begin position="64"/>
        <end position="87"/>
    </location>
</feature>
<protein>
    <recommendedName>
        <fullName evidence="6">TVP38/TMEM64 family membrane protein</fullName>
    </recommendedName>
</protein>
<name>A0ABT9FQJ3_9BACL</name>
<evidence type="ECO:0000313" key="9">
    <source>
        <dbReference type="Proteomes" id="UP001241848"/>
    </source>
</evidence>
<comment type="subcellular location">
    <subcellularLocation>
        <location evidence="1 6">Cell membrane</location>
        <topology evidence="1 6">Multi-pass membrane protein</topology>
    </subcellularLocation>
</comment>
<sequence>MKKWIAAGAYVLLLGFVFMYRYDLLEWTQQHGSLPVLLGLAFGFALIPFVPYKLVITTAAYITGAWQAAVICWAGTTLAAATVYWAARSLFRDRGRTYLERVPALHAFTAAMERRPFTTVLAARLMPVIPQAAVNVYAGVAEFPFRAFMLATGIGKLPGIIIYAYVGSLLTDRPMAGLLLFTGYTMLAGSILWISRLKAGTRR</sequence>
<gene>
    <name evidence="8" type="ORF">OIN60_08395</name>
</gene>
<feature type="transmembrane region" description="Helical" evidence="6">
    <location>
        <begin position="34"/>
        <end position="52"/>
    </location>
</feature>
<feature type="transmembrane region" description="Helical" evidence="6">
    <location>
        <begin position="6"/>
        <end position="22"/>
    </location>
</feature>
<feature type="transmembrane region" description="Helical" evidence="6">
    <location>
        <begin position="147"/>
        <end position="166"/>
    </location>
</feature>
<organism evidence="8 9">
    <name type="scientific">Paenibacillus zeirhizosphaerae</name>
    <dbReference type="NCBI Taxonomy" id="2987519"/>
    <lineage>
        <taxon>Bacteria</taxon>
        <taxon>Bacillati</taxon>
        <taxon>Bacillota</taxon>
        <taxon>Bacilli</taxon>
        <taxon>Bacillales</taxon>
        <taxon>Paenibacillaceae</taxon>
        <taxon>Paenibacillus</taxon>
    </lineage>
</organism>
<comment type="similarity">
    <text evidence="6">Belongs to the TVP38/TMEM64 family.</text>
</comment>
<dbReference type="PANTHER" id="PTHR12677">
    <property type="entry name" value="GOLGI APPARATUS MEMBRANE PROTEIN TVP38-RELATED"/>
    <property type="match status" value="1"/>
</dbReference>
<comment type="caution">
    <text evidence="8">The sequence shown here is derived from an EMBL/GenBank/DDBJ whole genome shotgun (WGS) entry which is preliminary data.</text>
</comment>
<dbReference type="InterPro" id="IPR015414">
    <property type="entry name" value="TMEM64"/>
</dbReference>
<evidence type="ECO:0000256" key="2">
    <source>
        <dbReference type="ARBA" id="ARBA00022475"/>
    </source>
</evidence>
<dbReference type="InterPro" id="IPR032816">
    <property type="entry name" value="VTT_dom"/>
</dbReference>
<evidence type="ECO:0000259" key="7">
    <source>
        <dbReference type="Pfam" id="PF09335"/>
    </source>
</evidence>
<feature type="domain" description="VTT" evidence="7">
    <location>
        <begin position="50"/>
        <end position="168"/>
    </location>
</feature>
<evidence type="ECO:0000256" key="6">
    <source>
        <dbReference type="RuleBase" id="RU366058"/>
    </source>
</evidence>
<proteinExistence type="inferred from homology"/>
<keyword evidence="3 6" id="KW-0812">Transmembrane</keyword>
<keyword evidence="9" id="KW-1185">Reference proteome</keyword>
<accession>A0ABT9FQJ3</accession>
<reference evidence="8 9" key="1">
    <citation type="submission" date="2022-10" db="EMBL/GenBank/DDBJ databases">
        <title>Paenibacillus description and whole genome data of maize root bacterial community.</title>
        <authorList>
            <person name="Marton D."/>
            <person name="Farkas M."/>
            <person name="Cserhati M."/>
        </authorList>
    </citation>
    <scope>NUCLEOTIDE SEQUENCE [LARGE SCALE GENOMIC DNA]</scope>
    <source>
        <strain evidence="8 9">P96</strain>
    </source>
</reference>
<evidence type="ECO:0000313" key="8">
    <source>
        <dbReference type="EMBL" id="MDP4096791.1"/>
    </source>
</evidence>
<keyword evidence="2 6" id="KW-1003">Cell membrane</keyword>
<evidence type="ECO:0000256" key="3">
    <source>
        <dbReference type="ARBA" id="ARBA00022692"/>
    </source>
</evidence>
<evidence type="ECO:0000256" key="4">
    <source>
        <dbReference type="ARBA" id="ARBA00022989"/>
    </source>
</evidence>
<feature type="transmembrane region" description="Helical" evidence="6">
    <location>
        <begin position="178"/>
        <end position="195"/>
    </location>
</feature>
<evidence type="ECO:0000256" key="1">
    <source>
        <dbReference type="ARBA" id="ARBA00004651"/>
    </source>
</evidence>
<dbReference type="EMBL" id="JAPCKK010000014">
    <property type="protein sequence ID" value="MDP4096791.1"/>
    <property type="molecule type" value="Genomic_DNA"/>
</dbReference>
<dbReference type="RefSeq" id="WP_305754410.1">
    <property type="nucleotide sequence ID" value="NZ_JAPCKK010000014.1"/>
</dbReference>
<dbReference type="Pfam" id="PF09335">
    <property type="entry name" value="VTT_dom"/>
    <property type="match status" value="1"/>
</dbReference>
<keyword evidence="5 6" id="KW-0472">Membrane</keyword>
<dbReference type="PANTHER" id="PTHR12677:SF59">
    <property type="entry name" value="GOLGI APPARATUS MEMBRANE PROTEIN TVP38-RELATED"/>
    <property type="match status" value="1"/>
</dbReference>